<dbReference type="GO" id="GO:0006364">
    <property type="term" value="P:rRNA processing"/>
    <property type="evidence" value="ECO:0007669"/>
    <property type="project" value="InterPro"/>
</dbReference>
<feature type="compositionally biased region" description="Acidic residues" evidence="5">
    <location>
        <begin position="67"/>
        <end position="90"/>
    </location>
</feature>
<reference evidence="7 8" key="1">
    <citation type="submission" date="2017-12" db="EMBL/GenBank/DDBJ databases">
        <title>Sequencing, de novo assembly and annotation of complete genome of a new Thraustochytrid species, strain FCC1311.</title>
        <authorList>
            <person name="Sedici K."/>
            <person name="Godart F."/>
            <person name="Aiese Cigliano R."/>
            <person name="Sanseverino W."/>
            <person name="Barakat M."/>
            <person name="Ortet P."/>
            <person name="Marechal E."/>
            <person name="Cagnac O."/>
            <person name="Amato A."/>
        </authorList>
    </citation>
    <scope>NUCLEOTIDE SEQUENCE [LARGE SCALE GENOMIC DNA]</scope>
</reference>
<proteinExistence type="inferred from homology"/>
<dbReference type="PANTHER" id="PTHR13634:SF0">
    <property type="entry name" value="RIBOSOME BIOGENESIS PROTEIN BRX1 HOMOLOG"/>
    <property type="match status" value="1"/>
</dbReference>
<keyword evidence="4" id="KW-0539">Nucleus</keyword>
<feature type="domain" description="Brix" evidence="6">
    <location>
        <begin position="125"/>
        <end position="330"/>
    </location>
</feature>
<organism evidence="7 8">
    <name type="scientific">Hondaea fermentalgiana</name>
    <dbReference type="NCBI Taxonomy" id="2315210"/>
    <lineage>
        <taxon>Eukaryota</taxon>
        <taxon>Sar</taxon>
        <taxon>Stramenopiles</taxon>
        <taxon>Bigyra</taxon>
        <taxon>Labyrinthulomycetes</taxon>
        <taxon>Thraustochytrida</taxon>
        <taxon>Thraustochytriidae</taxon>
        <taxon>Hondaea</taxon>
    </lineage>
</organism>
<feature type="region of interest" description="Disordered" evidence="5">
    <location>
        <begin position="1"/>
        <end position="105"/>
    </location>
</feature>
<protein>
    <submittedName>
        <fullName evidence="7">Ribosome biosis protein BRX1-like</fullName>
    </submittedName>
</protein>
<evidence type="ECO:0000256" key="4">
    <source>
        <dbReference type="ARBA" id="ARBA00023242"/>
    </source>
</evidence>
<evidence type="ECO:0000256" key="5">
    <source>
        <dbReference type="SAM" id="MobiDB-lite"/>
    </source>
</evidence>
<dbReference type="OrthoDB" id="1638493at2759"/>
<dbReference type="SMART" id="SM00879">
    <property type="entry name" value="Brix"/>
    <property type="match status" value="1"/>
</dbReference>
<evidence type="ECO:0000256" key="2">
    <source>
        <dbReference type="ARBA" id="ARBA00006369"/>
    </source>
</evidence>
<comment type="subcellular location">
    <subcellularLocation>
        <location evidence="1">Nucleus</location>
        <location evidence="1">Nucleolus</location>
    </subcellularLocation>
</comment>
<feature type="compositionally biased region" description="Basic and acidic residues" evidence="5">
    <location>
        <begin position="91"/>
        <end position="105"/>
    </location>
</feature>
<name>A0A2R5GVY8_9STRA</name>
<keyword evidence="3" id="KW-0690">Ribosome biogenesis</keyword>
<keyword evidence="8" id="KW-1185">Reference proteome</keyword>
<dbReference type="GO" id="GO:0005730">
    <property type="term" value="C:nucleolus"/>
    <property type="evidence" value="ECO:0007669"/>
    <property type="project" value="UniProtKB-SubCell"/>
</dbReference>
<dbReference type="InterPro" id="IPR007109">
    <property type="entry name" value="Brix"/>
</dbReference>
<dbReference type="GO" id="GO:0000027">
    <property type="term" value="P:ribosomal large subunit assembly"/>
    <property type="evidence" value="ECO:0007669"/>
    <property type="project" value="TreeGrafter"/>
</dbReference>
<evidence type="ECO:0000313" key="7">
    <source>
        <dbReference type="EMBL" id="GBG34735.1"/>
    </source>
</evidence>
<evidence type="ECO:0000313" key="8">
    <source>
        <dbReference type="Proteomes" id="UP000241890"/>
    </source>
</evidence>
<evidence type="ECO:0000256" key="3">
    <source>
        <dbReference type="ARBA" id="ARBA00022517"/>
    </source>
</evidence>
<sequence>MKRKLSKGAATERRRSRRVDLEDMVRLDGVKGERKARAAAKKTREELDQAKAEADAEAEAYAKAGEEDLASSEDSESEAEGEDLEADESEEKVKGSLSKRDQEVMRERNAELDRVANIVPYRNKQRVLIFCSRGITSRFRHLMDDMRSLLPHHRREIKHDTKRNLHEINEVCELKGCNNCLFFEARKRKDLYMWLSKTPNGPSVKFHVLNIHTMDELRLSGNCLKGARPLLSFANEFDVDPTLQLIKELFTQIFGTPRGHPKSKPFVDHVMNFSLLDGKIWFRHFQIVDTTQDAKEIRRALKRGEETVKLVEIGPRFVLDLIKVFDGSFGGRTLVENPAYVTPSAERSEIMKGRGSKYAARVQDKVDRAARSEVNVLPHDPVREVFRS</sequence>
<dbReference type="PROSITE" id="PS50833">
    <property type="entry name" value="BRIX"/>
    <property type="match status" value="1"/>
</dbReference>
<comment type="similarity">
    <text evidence="2">Belongs to the BRX1 family.</text>
</comment>
<dbReference type="GO" id="GO:0019843">
    <property type="term" value="F:rRNA binding"/>
    <property type="evidence" value="ECO:0007669"/>
    <property type="project" value="InterPro"/>
</dbReference>
<gene>
    <name evidence="7" type="ORF">FCC1311_109572</name>
</gene>
<dbReference type="InParanoid" id="A0A2R5GVY8"/>
<evidence type="ECO:0000259" key="6">
    <source>
        <dbReference type="PROSITE" id="PS50833"/>
    </source>
</evidence>
<comment type="caution">
    <text evidence="7">The sequence shown here is derived from an EMBL/GenBank/DDBJ whole genome shotgun (WGS) entry which is preliminary data.</text>
</comment>
<dbReference type="InterPro" id="IPR026532">
    <property type="entry name" value="BRX1"/>
</dbReference>
<dbReference type="Pfam" id="PF04427">
    <property type="entry name" value="Brix"/>
    <property type="match status" value="1"/>
</dbReference>
<dbReference type="EMBL" id="BEYU01000211">
    <property type="protein sequence ID" value="GBG34735.1"/>
    <property type="molecule type" value="Genomic_DNA"/>
</dbReference>
<accession>A0A2R5GVY8</accession>
<dbReference type="SUPFAM" id="SSF52954">
    <property type="entry name" value="Class II aaRS ABD-related"/>
    <property type="match status" value="1"/>
</dbReference>
<evidence type="ECO:0000256" key="1">
    <source>
        <dbReference type="ARBA" id="ARBA00004604"/>
    </source>
</evidence>
<dbReference type="FunCoup" id="A0A2R5GVY8">
    <property type="interactions" value="379"/>
</dbReference>
<dbReference type="Proteomes" id="UP000241890">
    <property type="component" value="Unassembled WGS sequence"/>
</dbReference>
<feature type="compositionally biased region" description="Basic and acidic residues" evidence="5">
    <location>
        <begin position="10"/>
        <end position="54"/>
    </location>
</feature>
<dbReference type="AlphaFoldDB" id="A0A2R5GVY8"/>
<dbReference type="PANTHER" id="PTHR13634">
    <property type="entry name" value="RIBOSOME BIOGENESIS PROTEIN BRIX"/>
    <property type="match status" value="1"/>
</dbReference>